<feature type="region of interest" description="Disordered" evidence="2">
    <location>
        <begin position="450"/>
        <end position="474"/>
    </location>
</feature>
<dbReference type="InterPro" id="IPR058925">
    <property type="entry name" value="zf-C2H2_AcuF"/>
</dbReference>
<organism evidence="4 5">
    <name type="scientific">Endocarpon pusillum (strain Z07020 / HMAS-L-300199)</name>
    <name type="common">Lichen-forming fungus</name>
    <dbReference type="NCBI Taxonomy" id="1263415"/>
    <lineage>
        <taxon>Eukaryota</taxon>
        <taxon>Fungi</taxon>
        <taxon>Dikarya</taxon>
        <taxon>Ascomycota</taxon>
        <taxon>Pezizomycotina</taxon>
        <taxon>Eurotiomycetes</taxon>
        <taxon>Chaetothyriomycetidae</taxon>
        <taxon>Verrucariales</taxon>
        <taxon>Verrucariaceae</taxon>
        <taxon>Endocarpon</taxon>
    </lineage>
</organism>
<feature type="compositionally biased region" description="Low complexity" evidence="2">
    <location>
        <begin position="241"/>
        <end position="252"/>
    </location>
</feature>
<dbReference type="PANTHER" id="PTHR35391">
    <property type="entry name" value="C2H2-TYPE DOMAIN-CONTAINING PROTEIN-RELATED"/>
    <property type="match status" value="1"/>
</dbReference>
<dbReference type="EMBL" id="KE720972">
    <property type="protein sequence ID" value="ERF73186.1"/>
    <property type="molecule type" value="Genomic_DNA"/>
</dbReference>
<dbReference type="PROSITE" id="PS50157">
    <property type="entry name" value="ZINC_FINGER_C2H2_2"/>
    <property type="match status" value="2"/>
</dbReference>
<dbReference type="InterPro" id="IPR036236">
    <property type="entry name" value="Znf_C2H2_sf"/>
</dbReference>
<evidence type="ECO:0000256" key="2">
    <source>
        <dbReference type="SAM" id="MobiDB-lite"/>
    </source>
</evidence>
<dbReference type="Proteomes" id="UP000019373">
    <property type="component" value="Unassembled WGS sequence"/>
</dbReference>
<feature type="compositionally biased region" description="Basic and acidic residues" evidence="2">
    <location>
        <begin position="838"/>
        <end position="858"/>
    </location>
</feature>
<dbReference type="GeneID" id="19238075"/>
<proteinExistence type="predicted"/>
<dbReference type="OrthoDB" id="4357809at2759"/>
<dbReference type="AlphaFoldDB" id="U1GMR7"/>
<feature type="domain" description="C2H2-type" evidence="3">
    <location>
        <begin position="567"/>
        <end position="595"/>
    </location>
</feature>
<protein>
    <recommendedName>
        <fullName evidence="3">C2H2-type domain-containing protein</fullName>
    </recommendedName>
</protein>
<keyword evidence="5" id="KW-1185">Reference proteome</keyword>
<feature type="compositionally biased region" description="Basic and acidic residues" evidence="2">
    <location>
        <begin position="865"/>
        <end position="875"/>
    </location>
</feature>
<keyword evidence="1" id="KW-0863">Zinc-finger</keyword>
<feature type="region of interest" description="Disordered" evidence="2">
    <location>
        <begin position="838"/>
        <end position="875"/>
    </location>
</feature>
<dbReference type="Gene3D" id="3.30.160.60">
    <property type="entry name" value="Classic Zinc Finger"/>
    <property type="match status" value="1"/>
</dbReference>
<accession>U1GMR7</accession>
<dbReference type="PANTHER" id="PTHR35391:SF7">
    <property type="entry name" value="C2H2-TYPE DOMAIN-CONTAINING PROTEIN"/>
    <property type="match status" value="1"/>
</dbReference>
<dbReference type="RefSeq" id="XP_007801160.1">
    <property type="nucleotide sequence ID" value="XM_007802969.1"/>
</dbReference>
<evidence type="ECO:0000313" key="5">
    <source>
        <dbReference type="Proteomes" id="UP000019373"/>
    </source>
</evidence>
<sequence>MDLINKIEIVTTRLNEKADEPEGLVDDWQDAAGRFGIWTSAMGAGIAGSSRPQKLVSRLNMSSHLVTAVKTLLDGLIELLTDASLAGFDSDDMNLGLKLTQSLAPEYNLLDLVNHILNGLHAMTPALLNPAPHDAITSSKYSHIALTQGADAKHLEEKYPEAPISLRQRLGRLNWHRRILRACAKMHKESASSSQEDVADPRVEYAVSEAPIPSQTRPPASIAPTSVMPADSMAPTQTNVSTEPSTLSSSQSVFDAPRRGNDSQSSIESMSSYAATVRPQDEKHLPCPVPPPSCLEGQPFDCEICYRRITNVKGNRKWKQHIMQDLRPYVCTYGGCRIQDVMFASRREWFEHEMTTHYIAYVCIPPCHEVFVSYVEFYRHLKDAHSSSISDQQVEHIATLRKTCDFPDGGVLCPLCREPCLTMKKLEKHLGGDLEQIALFSLPPMVGNADSFDDDDDDDDDSDDDLDAISNASSDEMEVKDKMELFDTKGFGGASAGTTTSSLEIQPEHVALGIPYCRRSGKPEVTWMLKNFEPRKPYSCTSLCGQQFSTKARWKAHEELNVPRAWWLCKFCADIFPRKDRLRDHKKKQHGQSKINADEMHTAKQRERFLRPCFFACGYAGDDFDQWIDHVDKHFAIDVMKATYQGEATEAVAGNLKNPLTLLNRLFGMFPLLWDWNALFAPPEVKKNLSSSFSSLEVLPPTRSPSPLAALQTHTEKKPVNNDDVDFEALEADRAAAEAKEARAAEVYVKAKAVEMAVEIEALRRKEREEWEAWEANLANAERERDAAELAREQRRKEREEWEANLANIARKRDVAKLAHEQQRMEQEWWEANLANAKRERDTAKLTHEQQRKEREEWEANLANAERERDGGPFP</sequence>
<dbReference type="PROSITE" id="PS00028">
    <property type="entry name" value="ZINC_FINGER_C2H2_1"/>
    <property type="match status" value="2"/>
</dbReference>
<feature type="compositionally biased region" description="Acidic residues" evidence="2">
    <location>
        <begin position="451"/>
        <end position="467"/>
    </location>
</feature>
<evidence type="ECO:0000313" key="4">
    <source>
        <dbReference type="EMBL" id="ERF73186.1"/>
    </source>
</evidence>
<gene>
    <name evidence="4" type="ORF">EPUS_03027</name>
</gene>
<reference evidence="5" key="1">
    <citation type="journal article" date="2014" name="BMC Genomics">
        <title>Genome characteristics reveal the impact of lichenization on lichen-forming fungus Endocarpon pusillum Hedwig (Verrucariales, Ascomycota).</title>
        <authorList>
            <person name="Wang Y.-Y."/>
            <person name="Liu B."/>
            <person name="Zhang X.-Y."/>
            <person name="Zhou Q.-M."/>
            <person name="Zhang T."/>
            <person name="Li H."/>
            <person name="Yu Y.-F."/>
            <person name="Zhang X.-L."/>
            <person name="Hao X.-Y."/>
            <person name="Wang M."/>
            <person name="Wang L."/>
            <person name="Wei J.-C."/>
        </authorList>
    </citation>
    <scope>NUCLEOTIDE SEQUENCE [LARGE SCALE GENOMIC DNA]</scope>
    <source>
        <strain evidence="5">Z07020 / HMAS-L-300199</strain>
    </source>
</reference>
<dbReference type="Pfam" id="PF26082">
    <property type="entry name" value="zf-C2H2_AcuF"/>
    <property type="match status" value="1"/>
</dbReference>
<dbReference type="GO" id="GO:0008270">
    <property type="term" value="F:zinc ion binding"/>
    <property type="evidence" value="ECO:0007669"/>
    <property type="project" value="UniProtKB-KW"/>
</dbReference>
<evidence type="ECO:0000259" key="3">
    <source>
        <dbReference type="PROSITE" id="PS50157"/>
    </source>
</evidence>
<dbReference type="SMART" id="SM00355">
    <property type="entry name" value="ZnF_C2H2"/>
    <property type="match status" value="4"/>
</dbReference>
<feature type="region of interest" description="Disordered" evidence="2">
    <location>
        <begin position="208"/>
        <end position="275"/>
    </location>
</feature>
<dbReference type="SUPFAM" id="SSF57667">
    <property type="entry name" value="beta-beta-alpha zinc fingers"/>
    <property type="match status" value="1"/>
</dbReference>
<evidence type="ECO:0000256" key="1">
    <source>
        <dbReference type="PROSITE-ProRule" id="PRU00042"/>
    </source>
</evidence>
<keyword evidence="1" id="KW-0862">Zinc</keyword>
<dbReference type="HOGENOM" id="CLU_328453_0_0_1"/>
<name>U1GMR7_ENDPU</name>
<feature type="domain" description="C2H2-type" evidence="3">
    <location>
        <begin position="361"/>
        <end position="390"/>
    </location>
</feature>
<dbReference type="InterPro" id="IPR013087">
    <property type="entry name" value="Znf_C2H2_type"/>
</dbReference>
<dbReference type="eggNOG" id="ENOG502SJT8">
    <property type="taxonomic scope" value="Eukaryota"/>
</dbReference>
<keyword evidence="1" id="KW-0479">Metal-binding</keyword>
<feature type="compositionally biased region" description="Polar residues" evidence="2">
    <location>
        <begin position="262"/>
        <end position="274"/>
    </location>
</feature>